<dbReference type="SMART" id="SM00344">
    <property type="entry name" value="HTH_ASNC"/>
    <property type="match status" value="1"/>
</dbReference>
<reference evidence="5" key="1">
    <citation type="submission" date="2023-07" db="EMBL/GenBank/DDBJ databases">
        <title>Sorghum-associated microbial communities from plants grown in Nebraska, USA.</title>
        <authorList>
            <person name="Schachtman D."/>
        </authorList>
    </citation>
    <scope>NUCLEOTIDE SEQUENCE</scope>
    <source>
        <strain evidence="5">DS3754</strain>
    </source>
</reference>
<dbReference type="InterPro" id="IPR011991">
    <property type="entry name" value="ArsR-like_HTH"/>
</dbReference>
<feature type="domain" description="HTH asnC-type" evidence="4">
    <location>
        <begin position="13"/>
        <end position="69"/>
    </location>
</feature>
<evidence type="ECO:0000313" key="5">
    <source>
        <dbReference type="EMBL" id="MDP9895247.1"/>
    </source>
</evidence>
<dbReference type="PRINTS" id="PR00033">
    <property type="entry name" value="HTHASNC"/>
</dbReference>
<dbReference type="InterPro" id="IPR036388">
    <property type="entry name" value="WH-like_DNA-bd_sf"/>
</dbReference>
<dbReference type="PANTHER" id="PTHR30154">
    <property type="entry name" value="LEUCINE-RESPONSIVE REGULATORY PROTEIN"/>
    <property type="match status" value="1"/>
</dbReference>
<dbReference type="AlphaFoldDB" id="A0AAW8D2G0"/>
<dbReference type="Proteomes" id="UP001242045">
    <property type="component" value="Unassembled WGS sequence"/>
</dbReference>
<protein>
    <submittedName>
        <fullName evidence="5">DNA-binding Lrp family transcriptional regulator</fullName>
    </submittedName>
</protein>
<organism evidence="5 6">
    <name type="scientific">Variovorax boronicumulans</name>
    <dbReference type="NCBI Taxonomy" id="436515"/>
    <lineage>
        <taxon>Bacteria</taxon>
        <taxon>Pseudomonadati</taxon>
        <taxon>Pseudomonadota</taxon>
        <taxon>Betaproteobacteria</taxon>
        <taxon>Burkholderiales</taxon>
        <taxon>Comamonadaceae</taxon>
        <taxon>Variovorax</taxon>
    </lineage>
</organism>
<dbReference type="SUPFAM" id="SSF54909">
    <property type="entry name" value="Dimeric alpha+beta barrel"/>
    <property type="match status" value="1"/>
</dbReference>
<dbReference type="InterPro" id="IPR000485">
    <property type="entry name" value="AsnC-type_HTH_dom"/>
</dbReference>
<keyword evidence="3" id="KW-0804">Transcription</keyword>
<dbReference type="InterPro" id="IPR019885">
    <property type="entry name" value="Tscrpt_reg_HTH_AsnC-type_CS"/>
</dbReference>
<dbReference type="PANTHER" id="PTHR30154:SF34">
    <property type="entry name" value="TRANSCRIPTIONAL REGULATOR AZLB"/>
    <property type="match status" value="1"/>
</dbReference>
<dbReference type="GO" id="GO:0006355">
    <property type="term" value="P:regulation of DNA-templated transcription"/>
    <property type="evidence" value="ECO:0007669"/>
    <property type="project" value="UniProtKB-ARBA"/>
</dbReference>
<dbReference type="RefSeq" id="WP_307510431.1">
    <property type="nucleotide sequence ID" value="NZ_JAUSRD010000011.1"/>
</dbReference>
<dbReference type="Gene3D" id="1.10.10.10">
    <property type="entry name" value="Winged helix-like DNA-binding domain superfamily/Winged helix DNA-binding domain"/>
    <property type="match status" value="1"/>
</dbReference>
<dbReference type="InterPro" id="IPR019887">
    <property type="entry name" value="Tscrpt_reg_AsnC/Lrp_C"/>
</dbReference>
<evidence type="ECO:0000256" key="2">
    <source>
        <dbReference type="ARBA" id="ARBA00023125"/>
    </source>
</evidence>
<accession>A0AAW8D2G0</accession>
<gene>
    <name evidence="5" type="ORF">J2W31_004372</name>
</gene>
<dbReference type="InterPro" id="IPR036390">
    <property type="entry name" value="WH_DNA-bd_sf"/>
</dbReference>
<comment type="caution">
    <text evidence="5">The sequence shown here is derived from an EMBL/GenBank/DDBJ whole genome shotgun (WGS) entry which is preliminary data.</text>
</comment>
<dbReference type="Pfam" id="PF13412">
    <property type="entry name" value="HTH_24"/>
    <property type="match status" value="1"/>
</dbReference>
<keyword evidence="1" id="KW-0805">Transcription regulation</keyword>
<dbReference type="InterPro" id="IPR011008">
    <property type="entry name" value="Dimeric_a/b-barrel"/>
</dbReference>
<proteinExistence type="predicted"/>
<evidence type="ECO:0000256" key="3">
    <source>
        <dbReference type="ARBA" id="ARBA00023163"/>
    </source>
</evidence>
<dbReference type="GO" id="GO:0043200">
    <property type="term" value="P:response to amino acid"/>
    <property type="evidence" value="ECO:0007669"/>
    <property type="project" value="TreeGrafter"/>
</dbReference>
<evidence type="ECO:0000259" key="4">
    <source>
        <dbReference type="PROSITE" id="PS50956"/>
    </source>
</evidence>
<dbReference type="GO" id="GO:0005829">
    <property type="term" value="C:cytosol"/>
    <property type="evidence" value="ECO:0007669"/>
    <property type="project" value="TreeGrafter"/>
</dbReference>
<dbReference type="EMBL" id="JAUSRD010000011">
    <property type="protein sequence ID" value="MDP9895247.1"/>
    <property type="molecule type" value="Genomic_DNA"/>
</dbReference>
<dbReference type="SUPFAM" id="SSF46785">
    <property type="entry name" value="Winged helix' DNA-binding domain"/>
    <property type="match status" value="1"/>
</dbReference>
<dbReference type="GO" id="GO:0043565">
    <property type="term" value="F:sequence-specific DNA binding"/>
    <property type="evidence" value="ECO:0007669"/>
    <property type="project" value="InterPro"/>
</dbReference>
<dbReference type="InterPro" id="IPR019888">
    <property type="entry name" value="Tscrpt_reg_AsnC-like"/>
</dbReference>
<evidence type="ECO:0000256" key="1">
    <source>
        <dbReference type="ARBA" id="ARBA00023015"/>
    </source>
</evidence>
<evidence type="ECO:0000313" key="6">
    <source>
        <dbReference type="Proteomes" id="UP001242045"/>
    </source>
</evidence>
<dbReference type="Gene3D" id="3.30.70.920">
    <property type="match status" value="1"/>
</dbReference>
<dbReference type="PROSITE" id="PS00519">
    <property type="entry name" value="HTH_ASNC_1"/>
    <property type="match status" value="1"/>
</dbReference>
<dbReference type="PROSITE" id="PS50956">
    <property type="entry name" value="HTH_ASNC_2"/>
    <property type="match status" value="1"/>
</dbReference>
<dbReference type="Pfam" id="PF01037">
    <property type="entry name" value="AsnC_trans_reg"/>
    <property type="match status" value="1"/>
</dbReference>
<dbReference type="CDD" id="cd00090">
    <property type="entry name" value="HTH_ARSR"/>
    <property type="match status" value="1"/>
</dbReference>
<keyword evidence="2 5" id="KW-0238">DNA-binding</keyword>
<name>A0AAW8D2G0_9BURK</name>
<sequence length="186" mass="20151">MNIDSVSLDEHCLKILSALQHDGRQTVQQISEAVGLSPTPCWKRIKDMEAAGVIRGYTAMIDPELVGLHVSAVAEVNLDRHSEAMVQRFEEVVAASPQIIRCVSATGPADYILHVTVPDMKHYERFLHEVLFSLPGVTHVRSSIVLREIKSEVALPLGHLTGAKAKAGAASSRLVSADKGKAGNRI</sequence>